<dbReference type="InterPro" id="IPR036890">
    <property type="entry name" value="HATPase_C_sf"/>
</dbReference>
<keyword evidence="9" id="KW-0547">Nucleotide-binding</keyword>
<comment type="subcellular location">
    <subcellularLocation>
        <location evidence="3">Cell membrane</location>
    </subcellularLocation>
    <subcellularLocation>
        <location evidence="2">Membrane</location>
        <topology evidence="2">Multi-pass membrane protein</topology>
    </subcellularLocation>
</comment>
<evidence type="ECO:0000256" key="8">
    <source>
        <dbReference type="ARBA" id="ARBA00022692"/>
    </source>
</evidence>
<keyword evidence="10" id="KW-0418">Kinase</keyword>
<keyword evidence="11" id="KW-0067">ATP-binding</keyword>
<dbReference type="EMBL" id="PFWU01000011">
    <property type="protein sequence ID" value="PJA46093.1"/>
    <property type="molecule type" value="Genomic_DNA"/>
</dbReference>
<dbReference type="Proteomes" id="UP000229385">
    <property type="component" value="Unassembled WGS sequence"/>
</dbReference>
<dbReference type="InterPro" id="IPR005467">
    <property type="entry name" value="His_kinase_dom"/>
</dbReference>
<keyword evidence="15" id="KW-0175">Coiled coil</keyword>
<evidence type="ECO:0000256" key="5">
    <source>
        <dbReference type="ARBA" id="ARBA00022475"/>
    </source>
</evidence>
<dbReference type="GO" id="GO:0000156">
    <property type="term" value="F:phosphorelay response regulator activity"/>
    <property type="evidence" value="ECO:0007669"/>
    <property type="project" value="TreeGrafter"/>
</dbReference>
<accession>A0A2M7XDZ9</accession>
<evidence type="ECO:0000256" key="2">
    <source>
        <dbReference type="ARBA" id="ARBA00004141"/>
    </source>
</evidence>
<dbReference type="InterPro" id="IPR004358">
    <property type="entry name" value="Sig_transdc_His_kin-like_C"/>
</dbReference>
<dbReference type="InterPro" id="IPR003661">
    <property type="entry name" value="HisK_dim/P_dom"/>
</dbReference>
<dbReference type="AlphaFoldDB" id="A0A2M7XDZ9"/>
<proteinExistence type="predicted"/>
<dbReference type="GO" id="GO:0005524">
    <property type="term" value="F:ATP binding"/>
    <property type="evidence" value="ECO:0007669"/>
    <property type="project" value="UniProtKB-KW"/>
</dbReference>
<dbReference type="InterPro" id="IPR036097">
    <property type="entry name" value="HisK_dim/P_sf"/>
</dbReference>
<keyword evidence="13" id="KW-0902">Two-component regulatory system</keyword>
<evidence type="ECO:0000256" key="7">
    <source>
        <dbReference type="ARBA" id="ARBA00022679"/>
    </source>
</evidence>
<evidence type="ECO:0000256" key="6">
    <source>
        <dbReference type="ARBA" id="ARBA00022553"/>
    </source>
</evidence>
<evidence type="ECO:0000313" key="20">
    <source>
        <dbReference type="Proteomes" id="UP000229385"/>
    </source>
</evidence>
<comment type="caution">
    <text evidence="19">The sequence shown here is derived from an EMBL/GenBank/DDBJ whole genome shotgun (WGS) entry which is preliminary data.</text>
</comment>
<evidence type="ECO:0000256" key="15">
    <source>
        <dbReference type="SAM" id="Coils"/>
    </source>
</evidence>
<dbReference type="PROSITE" id="PS50112">
    <property type="entry name" value="PAS"/>
    <property type="match status" value="1"/>
</dbReference>
<dbReference type="NCBIfam" id="TIGR00229">
    <property type="entry name" value="sensory_box"/>
    <property type="match status" value="1"/>
</dbReference>
<dbReference type="InterPro" id="IPR000700">
    <property type="entry name" value="PAS-assoc_C"/>
</dbReference>
<dbReference type="InterPro" id="IPR000014">
    <property type="entry name" value="PAS"/>
</dbReference>
<evidence type="ECO:0000259" key="16">
    <source>
        <dbReference type="PROSITE" id="PS50109"/>
    </source>
</evidence>
<dbReference type="Gene3D" id="3.30.565.10">
    <property type="entry name" value="Histidine kinase-like ATPase, C-terminal domain"/>
    <property type="match status" value="1"/>
</dbReference>
<dbReference type="PANTHER" id="PTHR42878:SF7">
    <property type="entry name" value="SENSOR HISTIDINE KINASE GLRK"/>
    <property type="match status" value="1"/>
</dbReference>
<evidence type="ECO:0000259" key="17">
    <source>
        <dbReference type="PROSITE" id="PS50112"/>
    </source>
</evidence>
<dbReference type="SMART" id="SM00388">
    <property type="entry name" value="HisKA"/>
    <property type="match status" value="1"/>
</dbReference>
<keyword evidence="6" id="KW-0597">Phosphoprotein</keyword>
<dbReference type="PANTHER" id="PTHR42878">
    <property type="entry name" value="TWO-COMPONENT HISTIDINE KINASE"/>
    <property type="match status" value="1"/>
</dbReference>
<evidence type="ECO:0000256" key="4">
    <source>
        <dbReference type="ARBA" id="ARBA00012438"/>
    </source>
</evidence>
<protein>
    <recommendedName>
        <fullName evidence="4">histidine kinase</fullName>
        <ecNumber evidence="4">2.7.13.3</ecNumber>
    </recommendedName>
</protein>
<keyword evidence="5" id="KW-1003">Cell membrane</keyword>
<keyword evidence="12" id="KW-1133">Transmembrane helix</keyword>
<feature type="coiled-coil region" evidence="15">
    <location>
        <begin position="59"/>
        <end position="114"/>
    </location>
</feature>
<dbReference type="Gene3D" id="3.30.450.20">
    <property type="entry name" value="PAS domain"/>
    <property type="match status" value="1"/>
</dbReference>
<dbReference type="PROSITE" id="PS50109">
    <property type="entry name" value="HIS_KIN"/>
    <property type="match status" value="1"/>
</dbReference>
<feature type="domain" description="PAC" evidence="18">
    <location>
        <begin position="202"/>
        <end position="254"/>
    </location>
</feature>
<dbReference type="Gene3D" id="1.10.287.130">
    <property type="match status" value="1"/>
</dbReference>
<sequence length="490" mass="55898">MHHILKRQIKRYLGTHATPPPEWRELFESVSRTYADFDEDRVFLDHSLELSSKEFLESNRRLEKTRLQVEKQAEGLAREVAKRTKDLDKRVVELEQAKIAARNVLEDLQVEKEKLDYAKIKEEALANDLKKFKLAVDNASELIVIADPEGILIYGNKAMETITGYTVAEAIGKKTGALWKTPKPIEYYKKFWETIKIQKQTFKSEIQNRRKNGQLYTSMISVSPILDKNGGILYFIGIERDVTKEKEIDKVKTEFVSLASHQLRTPLSAVNWYTEMLLAGDAGTVTPDQRKYLKEIYKSNQRMVDLVNALLNVSHLELGTFAIEPELTDLTQLTQSVIDEQKPQIDEKKIKISSSFEKAIPRILVDQKLLRIVIQNILSNAVKYTPEGGTVELFLSIDKKTKNLLLKVSDTGYGIPKHQQDKIFSKFFRADNIRGKDTEGTGLGLYIVKSIIEHSGGDVWFESEENKGSTFFVTLPPEGMKKKEGTKTLA</sequence>
<dbReference type="CDD" id="cd00130">
    <property type="entry name" value="PAS"/>
    <property type="match status" value="1"/>
</dbReference>
<dbReference type="GO" id="GO:0007234">
    <property type="term" value="P:osmosensory signaling via phosphorelay pathway"/>
    <property type="evidence" value="ECO:0007669"/>
    <property type="project" value="TreeGrafter"/>
</dbReference>
<dbReference type="Pfam" id="PF00512">
    <property type="entry name" value="HisKA"/>
    <property type="match status" value="1"/>
</dbReference>
<dbReference type="GO" id="GO:0000155">
    <property type="term" value="F:phosphorelay sensor kinase activity"/>
    <property type="evidence" value="ECO:0007669"/>
    <property type="project" value="InterPro"/>
</dbReference>
<dbReference type="InterPro" id="IPR003594">
    <property type="entry name" value="HATPase_dom"/>
</dbReference>
<dbReference type="GO" id="GO:0005886">
    <property type="term" value="C:plasma membrane"/>
    <property type="evidence" value="ECO:0007669"/>
    <property type="project" value="UniProtKB-SubCell"/>
</dbReference>
<evidence type="ECO:0000256" key="11">
    <source>
        <dbReference type="ARBA" id="ARBA00022840"/>
    </source>
</evidence>
<evidence type="ECO:0000256" key="1">
    <source>
        <dbReference type="ARBA" id="ARBA00000085"/>
    </source>
</evidence>
<comment type="catalytic activity">
    <reaction evidence="1">
        <text>ATP + protein L-histidine = ADP + protein N-phospho-L-histidine.</text>
        <dbReference type="EC" id="2.7.13.3"/>
    </reaction>
</comment>
<evidence type="ECO:0000256" key="12">
    <source>
        <dbReference type="ARBA" id="ARBA00022989"/>
    </source>
</evidence>
<dbReference type="InterPro" id="IPR035965">
    <property type="entry name" value="PAS-like_dom_sf"/>
</dbReference>
<dbReference type="PROSITE" id="PS50113">
    <property type="entry name" value="PAC"/>
    <property type="match status" value="1"/>
</dbReference>
<organism evidence="19 20">
    <name type="scientific">Candidatus Uhrbacteria bacterium CG_4_9_14_3_um_filter_50_9</name>
    <dbReference type="NCBI Taxonomy" id="1975035"/>
    <lineage>
        <taxon>Bacteria</taxon>
        <taxon>Candidatus Uhriibacteriota</taxon>
    </lineage>
</organism>
<dbReference type="SMART" id="SM00086">
    <property type="entry name" value="PAC"/>
    <property type="match status" value="1"/>
</dbReference>
<dbReference type="InterPro" id="IPR050351">
    <property type="entry name" value="BphY/WalK/GraS-like"/>
</dbReference>
<evidence type="ECO:0000313" key="19">
    <source>
        <dbReference type="EMBL" id="PJA46093.1"/>
    </source>
</evidence>
<dbReference type="EC" id="2.7.13.3" evidence="4"/>
<name>A0A2M7XDZ9_9BACT</name>
<dbReference type="SUPFAM" id="SSF55874">
    <property type="entry name" value="ATPase domain of HSP90 chaperone/DNA topoisomerase II/histidine kinase"/>
    <property type="match status" value="1"/>
</dbReference>
<reference evidence="20" key="1">
    <citation type="submission" date="2017-09" db="EMBL/GenBank/DDBJ databases">
        <title>Depth-based differentiation of microbial function through sediment-hosted aquifers and enrichment of novel symbionts in the deep terrestrial subsurface.</title>
        <authorList>
            <person name="Probst A.J."/>
            <person name="Ladd B."/>
            <person name="Jarett J.K."/>
            <person name="Geller-Mcgrath D.E."/>
            <person name="Sieber C.M.K."/>
            <person name="Emerson J.B."/>
            <person name="Anantharaman K."/>
            <person name="Thomas B.C."/>
            <person name="Malmstrom R."/>
            <person name="Stieglmeier M."/>
            <person name="Klingl A."/>
            <person name="Woyke T."/>
            <person name="Ryan C.M."/>
            <person name="Banfield J.F."/>
        </authorList>
    </citation>
    <scope>NUCLEOTIDE SEQUENCE [LARGE SCALE GENOMIC DNA]</scope>
</reference>
<dbReference type="InterPro" id="IPR001610">
    <property type="entry name" value="PAC"/>
</dbReference>
<evidence type="ECO:0000256" key="9">
    <source>
        <dbReference type="ARBA" id="ARBA00022741"/>
    </source>
</evidence>
<evidence type="ECO:0000259" key="18">
    <source>
        <dbReference type="PROSITE" id="PS50113"/>
    </source>
</evidence>
<dbReference type="Pfam" id="PF02518">
    <property type="entry name" value="HATPase_c"/>
    <property type="match status" value="1"/>
</dbReference>
<feature type="domain" description="Histidine kinase" evidence="16">
    <location>
        <begin position="258"/>
        <end position="479"/>
    </location>
</feature>
<dbReference type="SMART" id="SM00387">
    <property type="entry name" value="HATPase_c"/>
    <property type="match status" value="1"/>
</dbReference>
<dbReference type="SMART" id="SM00091">
    <property type="entry name" value="PAS"/>
    <property type="match status" value="1"/>
</dbReference>
<evidence type="ECO:0000256" key="3">
    <source>
        <dbReference type="ARBA" id="ARBA00004236"/>
    </source>
</evidence>
<gene>
    <name evidence="19" type="ORF">CO174_00920</name>
</gene>
<dbReference type="Pfam" id="PF13426">
    <property type="entry name" value="PAS_9"/>
    <property type="match status" value="1"/>
</dbReference>
<feature type="domain" description="PAS" evidence="17">
    <location>
        <begin position="128"/>
        <end position="173"/>
    </location>
</feature>
<keyword evidence="7" id="KW-0808">Transferase</keyword>
<keyword evidence="8" id="KW-0812">Transmembrane</keyword>
<dbReference type="SUPFAM" id="SSF47384">
    <property type="entry name" value="Homodimeric domain of signal transducing histidine kinase"/>
    <property type="match status" value="1"/>
</dbReference>
<evidence type="ECO:0000256" key="14">
    <source>
        <dbReference type="ARBA" id="ARBA00023136"/>
    </source>
</evidence>
<dbReference type="CDD" id="cd00082">
    <property type="entry name" value="HisKA"/>
    <property type="match status" value="1"/>
</dbReference>
<dbReference type="GO" id="GO:0030295">
    <property type="term" value="F:protein kinase activator activity"/>
    <property type="evidence" value="ECO:0007669"/>
    <property type="project" value="TreeGrafter"/>
</dbReference>
<dbReference type="SUPFAM" id="SSF55785">
    <property type="entry name" value="PYP-like sensor domain (PAS domain)"/>
    <property type="match status" value="1"/>
</dbReference>
<dbReference type="PRINTS" id="PR00344">
    <property type="entry name" value="BCTRLSENSOR"/>
</dbReference>
<dbReference type="FunFam" id="3.30.565.10:FF:000023">
    <property type="entry name" value="PAS domain-containing sensor histidine kinase"/>
    <property type="match status" value="1"/>
</dbReference>
<evidence type="ECO:0000256" key="13">
    <source>
        <dbReference type="ARBA" id="ARBA00023012"/>
    </source>
</evidence>
<keyword evidence="14" id="KW-0472">Membrane</keyword>
<evidence type="ECO:0000256" key="10">
    <source>
        <dbReference type="ARBA" id="ARBA00022777"/>
    </source>
</evidence>